<dbReference type="Pfam" id="PF19458">
    <property type="entry name" value="DUF5995"/>
    <property type="match status" value="1"/>
</dbReference>
<gene>
    <name evidence="1" type="ORF">BAVI_05729</name>
</gene>
<reference evidence="1 2" key="1">
    <citation type="journal article" date="2014" name="Environ. Microbiol.">
        <title>The nitrate-ammonifying and nosZ-carrying bacterium Bacillus vireti is a potent source and sink for nitric and nitrous oxide under high nitrate conditions.</title>
        <authorList>
            <person name="Mania D."/>
            <person name="Heylen K."/>
            <person name="van Spanning R.J."/>
            <person name="Frostegard A."/>
        </authorList>
    </citation>
    <scope>NUCLEOTIDE SEQUENCE [LARGE SCALE GENOMIC DNA]</scope>
    <source>
        <strain evidence="1 2">LMG 21834</strain>
    </source>
</reference>
<protein>
    <submittedName>
        <fullName evidence="1">Uncharacterized protein</fullName>
    </submittedName>
</protein>
<evidence type="ECO:0000313" key="2">
    <source>
        <dbReference type="Proteomes" id="UP000018877"/>
    </source>
</evidence>
<evidence type="ECO:0000313" key="1">
    <source>
        <dbReference type="EMBL" id="ETI69793.1"/>
    </source>
</evidence>
<organism evidence="1 2">
    <name type="scientific">Neobacillus vireti LMG 21834</name>
    <dbReference type="NCBI Taxonomy" id="1131730"/>
    <lineage>
        <taxon>Bacteria</taxon>
        <taxon>Bacillati</taxon>
        <taxon>Bacillota</taxon>
        <taxon>Bacilli</taxon>
        <taxon>Bacillales</taxon>
        <taxon>Bacillaceae</taxon>
        <taxon>Neobacillus</taxon>
    </lineage>
</organism>
<dbReference type="InterPro" id="IPR046037">
    <property type="entry name" value="DUF5995"/>
</dbReference>
<sequence>MVLAGKQGDKFQTIQQVLDVMTEKLLALQRNEDHRVVFHHVYLLMTKEMQKRLSSGFFLDSDWMERVLVGFANFYFHAIDAYEAGLPCPPAWDLAFRITSENKGLVLLDALLGINAHINSDLPVVMYEILKEDQAWPDARIMLRRHQDHNRINDVLKDLIDIVQDELALHYDRFIHLIDLLMGRRDESFASFVLNHCRTNVWYNTELLLDASDEDQRNFLRQQIENDAHTIGLKIADSRPLKFTKYLSFFTKKKRWL</sequence>
<dbReference type="EMBL" id="ALAN01000039">
    <property type="protein sequence ID" value="ETI69793.1"/>
    <property type="molecule type" value="Genomic_DNA"/>
</dbReference>
<proteinExistence type="predicted"/>
<accession>A0AB94IS59</accession>
<dbReference type="Proteomes" id="UP000018877">
    <property type="component" value="Unassembled WGS sequence"/>
</dbReference>
<dbReference type="AlphaFoldDB" id="A0AB94IS59"/>
<name>A0AB94IS59_9BACI</name>
<comment type="caution">
    <text evidence="1">The sequence shown here is derived from an EMBL/GenBank/DDBJ whole genome shotgun (WGS) entry which is preliminary data.</text>
</comment>
<keyword evidence="2" id="KW-1185">Reference proteome</keyword>